<dbReference type="Pfam" id="PF00593">
    <property type="entry name" value="TonB_dep_Rec_b-barrel"/>
    <property type="match status" value="1"/>
</dbReference>
<evidence type="ECO:0000259" key="10">
    <source>
        <dbReference type="Pfam" id="PF00593"/>
    </source>
</evidence>
<keyword evidence="7" id="KW-0472">Membrane</keyword>
<dbReference type="RefSeq" id="WP_135965718.1">
    <property type="nucleotide sequence ID" value="NZ_SRXT01000010.1"/>
</dbReference>
<evidence type="ECO:0000256" key="9">
    <source>
        <dbReference type="ARBA" id="ARBA00023237"/>
    </source>
</evidence>
<evidence type="ECO:0000313" key="11">
    <source>
        <dbReference type="EMBL" id="TGX48683.1"/>
    </source>
</evidence>
<evidence type="ECO:0000256" key="2">
    <source>
        <dbReference type="ARBA" id="ARBA00022448"/>
    </source>
</evidence>
<dbReference type="OrthoDB" id="7277632at2"/>
<dbReference type="InterPro" id="IPR000531">
    <property type="entry name" value="Beta-barrel_TonB"/>
</dbReference>
<evidence type="ECO:0000256" key="5">
    <source>
        <dbReference type="ARBA" id="ARBA00022729"/>
    </source>
</evidence>
<evidence type="ECO:0000256" key="8">
    <source>
        <dbReference type="ARBA" id="ARBA00023170"/>
    </source>
</evidence>
<organism evidence="11 12">
    <name type="scientific">Sphingomonas gei</name>
    <dbReference type="NCBI Taxonomy" id="1395960"/>
    <lineage>
        <taxon>Bacteria</taxon>
        <taxon>Pseudomonadati</taxon>
        <taxon>Pseudomonadota</taxon>
        <taxon>Alphaproteobacteria</taxon>
        <taxon>Sphingomonadales</taxon>
        <taxon>Sphingomonadaceae</taxon>
        <taxon>Sphingomonas</taxon>
    </lineage>
</organism>
<dbReference type="GO" id="GO:0015344">
    <property type="term" value="F:siderophore uptake transmembrane transporter activity"/>
    <property type="evidence" value="ECO:0007669"/>
    <property type="project" value="TreeGrafter"/>
</dbReference>
<dbReference type="InterPro" id="IPR039426">
    <property type="entry name" value="TonB-dep_rcpt-like"/>
</dbReference>
<reference evidence="11 12" key="1">
    <citation type="submission" date="2019-04" db="EMBL/GenBank/DDBJ databases">
        <title>Sphingomonas psychrotolerans sp. nov., isolated from soil in the Tianshan Mountains, Xinjiang, China.</title>
        <authorList>
            <person name="Luo Y."/>
            <person name="Sheng H."/>
        </authorList>
    </citation>
    <scope>NUCLEOTIDE SEQUENCE [LARGE SCALE GENOMIC DNA]</scope>
    <source>
        <strain evidence="11 12">ZFGT-11</strain>
    </source>
</reference>
<dbReference type="GO" id="GO:0044718">
    <property type="term" value="P:siderophore transmembrane transport"/>
    <property type="evidence" value="ECO:0007669"/>
    <property type="project" value="TreeGrafter"/>
</dbReference>
<dbReference type="SUPFAM" id="SSF56935">
    <property type="entry name" value="Porins"/>
    <property type="match status" value="1"/>
</dbReference>
<dbReference type="EMBL" id="SRXT01000010">
    <property type="protein sequence ID" value="TGX48683.1"/>
    <property type="molecule type" value="Genomic_DNA"/>
</dbReference>
<sequence length="210" mass="23582">MRLAAVSLYATGFLTDFDSYSIGNTFFNTATNGYIQQTVYTDARAYGVEFEGTIRPAVFFDFTLNATWQKPTFRNLKYNELSGTTLIPRDYSGNQLLRVPKLALHATPAFNLFDGRLRAQLDVEHYTKRYADAANTSELPAYTVLNASLRLGVTDRLSLWTYGDNLTNTIDLTEGNPRAGELTSGQANDLLFIGRLILGRNFRFAVDLKF</sequence>
<keyword evidence="4" id="KW-0812">Transmembrane</keyword>
<keyword evidence="2" id="KW-0813">Transport</keyword>
<name>A0A4S1WZA6_9SPHN</name>
<protein>
    <recommendedName>
        <fullName evidence="10">TonB-dependent receptor-like beta-barrel domain-containing protein</fullName>
    </recommendedName>
</protein>
<dbReference type="PANTHER" id="PTHR30069:SF29">
    <property type="entry name" value="HEMOGLOBIN AND HEMOGLOBIN-HAPTOGLOBIN-BINDING PROTEIN 1-RELATED"/>
    <property type="match status" value="1"/>
</dbReference>
<evidence type="ECO:0000256" key="3">
    <source>
        <dbReference type="ARBA" id="ARBA00022452"/>
    </source>
</evidence>
<gene>
    <name evidence="11" type="ORF">E5A73_20465</name>
</gene>
<evidence type="ECO:0000256" key="4">
    <source>
        <dbReference type="ARBA" id="ARBA00022692"/>
    </source>
</evidence>
<keyword evidence="6" id="KW-0798">TonB box</keyword>
<evidence type="ECO:0000256" key="6">
    <source>
        <dbReference type="ARBA" id="ARBA00023077"/>
    </source>
</evidence>
<evidence type="ECO:0000256" key="1">
    <source>
        <dbReference type="ARBA" id="ARBA00004571"/>
    </source>
</evidence>
<dbReference type="Gene3D" id="2.40.170.20">
    <property type="entry name" value="TonB-dependent receptor, beta-barrel domain"/>
    <property type="match status" value="1"/>
</dbReference>
<proteinExistence type="predicted"/>
<evidence type="ECO:0000256" key="7">
    <source>
        <dbReference type="ARBA" id="ARBA00023136"/>
    </source>
</evidence>
<evidence type="ECO:0000313" key="12">
    <source>
        <dbReference type="Proteomes" id="UP000306147"/>
    </source>
</evidence>
<keyword evidence="12" id="KW-1185">Reference proteome</keyword>
<keyword evidence="9" id="KW-0998">Cell outer membrane</keyword>
<comment type="subcellular location">
    <subcellularLocation>
        <location evidence="1">Cell outer membrane</location>
        <topology evidence="1">Multi-pass membrane protein</topology>
    </subcellularLocation>
</comment>
<keyword evidence="5" id="KW-0732">Signal</keyword>
<keyword evidence="3" id="KW-1134">Transmembrane beta strand</keyword>
<keyword evidence="8" id="KW-0675">Receptor</keyword>
<dbReference type="GO" id="GO:0009279">
    <property type="term" value="C:cell outer membrane"/>
    <property type="evidence" value="ECO:0007669"/>
    <property type="project" value="UniProtKB-SubCell"/>
</dbReference>
<dbReference type="InterPro" id="IPR036942">
    <property type="entry name" value="Beta-barrel_TonB_sf"/>
</dbReference>
<feature type="domain" description="TonB-dependent receptor-like beta-barrel" evidence="10">
    <location>
        <begin position="8"/>
        <end position="166"/>
    </location>
</feature>
<dbReference type="Proteomes" id="UP000306147">
    <property type="component" value="Unassembled WGS sequence"/>
</dbReference>
<dbReference type="PANTHER" id="PTHR30069">
    <property type="entry name" value="TONB-DEPENDENT OUTER MEMBRANE RECEPTOR"/>
    <property type="match status" value="1"/>
</dbReference>
<accession>A0A4S1WZA6</accession>
<comment type="caution">
    <text evidence="11">The sequence shown here is derived from an EMBL/GenBank/DDBJ whole genome shotgun (WGS) entry which is preliminary data.</text>
</comment>
<dbReference type="AlphaFoldDB" id="A0A4S1WZA6"/>